<proteinExistence type="predicted"/>
<evidence type="ECO:0000256" key="1">
    <source>
        <dbReference type="SAM" id="MobiDB-lite"/>
    </source>
</evidence>
<feature type="compositionally biased region" description="Low complexity" evidence="1">
    <location>
        <begin position="188"/>
        <end position="212"/>
    </location>
</feature>
<feature type="region of interest" description="Disordered" evidence="1">
    <location>
        <begin position="247"/>
        <end position="298"/>
    </location>
</feature>
<dbReference type="EMBL" id="JAACJO010000004">
    <property type="protein sequence ID" value="KAF5359369.1"/>
    <property type="molecule type" value="Genomic_DNA"/>
</dbReference>
<reference evidence="2 3" key="1">
    <citation type="journal article" date="2020" name="ISME J.">
        <title>Uncovering the hidden diversity of litter-decomposition mechanisms in mushroom-forming fungi.</title>
        <authorList>
            <person name="Floudas D."/>
            <person name="Bentzer J."/>
            <person name="Ahren D."/>
            <person name="Johansson T."/>
            <person name="Persson P."/>
            <person name="Tunlid A."/>
        </authorList>
    </citation>
    <scope>NUCLEOTIDE SEQUENCE [LARGE SCALE GENOMIC DNA]</scope>
    <source>
        <strain evidence="2 3">CBS 146.42</strain>
    </source>
</reference>
<keyword evidence="3" id="KW-1185">Reference proteome</keyword>
<dbReference type="Proteomes" id="UP000559027">
    <property type="component" value="Unassembled WGS sequence"/>
</dbReference>
<evidence type="ECO:0000313" key="2">
    <source>
        <dbReference type="EMBL" id="KAF5359369.1"/>
    </source>
</evidence>
<comment type="caution">
    <text evidence="2">The sequence shown here is derived from an EMBL/GenBank/DDBJ whole genome shotgun (WGS) entry which is preliminary data.</text>
</comment>
<name>A0A8H5G6M3_9AGAR</name>
<organism evidence="2 3">
    <name type="scientific">Leucocoprinus leucothites</name>
    <dbReference type="NCBI Taxonomy" id="201217"/>
    <lineage>
        <taxon>Eukaryota</taxon>
        <taxon>Fungi</taxon>
        <taxon>Dikarya</taxon>
        <taxon>Basidiomycota</taxon>
        <taxon>Agaricomycotina</taxon>
        <taxon>Agaricomycetes</taxon>
        <taxon>Agaricomycetidae</taxon>
        <taxon>Agaricales</taxon>
        <taxon>Agaricineae</taxon>
        <taxon>Agaricaceae</taxon>
        <taxon>Leucocoprinus</taxon>
    </lineage>
</organism>
<protein>
    <submittedName>
        <fullName evidence="2">Uncharacterized protein</fullName>
    </submittedName>
</protein>
<evidence type="ECO:0000313" key="3">
    <source>
        <dbReference type="Proteomes" id="UP000559027"/>
    </source>
</evidence>
<feature type="compositionally biased region" description="Polar residues" evidence="1">
    <location>
        <begin position="158"/>
        <end position="176"/>
    </location>
</feature>
<feature type="compositionally biased region" description="Polar residues" evidence="1">
    <location>
        <begin position="87"/>
        <end position="96"/>
    </location>
</feature>
<sequence>MRCRFSQENPDILCFCSACHLSSELFPRRQDGKIVLPELPGSGGSPSLQANPQPVISQSRSHPPALPPMPFSLPAPLMPDHLPPLPSQATVLSTSGRADRGHRPRARSNARTLAPSSSSARLRSGTGKLSIPSITKLVVLHENPSTSSSSGASFSTSNIRPRSRSQSFLTTTTAVSNPYPIPVDHLYPKPSQDSQPKSSAPESSSASTSAPAPSIPTPTLKFCPPFVASDRIAISPDSEAAKEGVTMIPWSVRRRKQKYRSGFDTGTGQGKGKTMFRYYGPDNDPPSGSPSSDTSKKQ</sequence>
<feature type="compositionally biased region" description="Polar residues" evidence="1">
    <location>
        <begin position="45"/>
        <end position="61"/>
    </location>
</feature>
<feature type="region of interest" description="Disordered" evidence="1">
    <location>
        <begin position="142"/>
        <end position="218"/>
    </location>
</feature>
<dbReference type="AlphaFoldDB" id="A0A8H5G6M3"/>
<feature type="compositionally biased region" description="Low complexity" evidence="1">
    <location>
        <begin position="110"/>
        <end position="127"/>
    </location>
</feature>
<feature type="compositionally biased region" description="Pro residues" evidence="1">
    <location>
        <begin position="64"/>
        <end position="86"/>
    </location>
</feature>
<gene>
    <name evidence="2" type="ORF">D9756_003152</name>
</gene>
<accession>A0A8H5G6M3</accession>
<feature type="region of interest" description="Disordered" evidence="1">
    <location>
        <begin position="36"/>
        <end position="127"/>
    </location>
</feature>
<feature type="compositionally biased region" description="Low complexity" evidence="1">
    <location>
        <begin position="289"/>
        <end position="298"/>
    </location>
</feature>
<dbReference type="OrthoDB" id="3050263at2759"/>
<feature type="compositionally biased region" description="Low complexity" evidence="1">
    <location>
        <begin position="145"/>
        <end position="157"/>
    </location>
</feature>